<keyword evidence="1" id="KW-0813">Transport</keyword>
<evidence type="ECO:0000259" key="2">
    <source>
        <dbReference type="Pfam" id="PF00042"/>
    </source>
</evidence>
<feature type="domain" description="Globin" evidence="2">
    <location>
        <begin position="33"/>
        <end position="131"/>
    </location>
</feature>
<keyword evidence="1" id="KW-0561">Oxygen transport</keyword>
<keyword evidence="1" id="KW-0408">Iron</keyword>
<gene>
    <name evidence="3" type="ORF">Pr1d_29130</name>
</gene>
<dbReference type="Gene3D" id="1.10.490.10">
    <property type="entry name" value="Globins"/>
    <property type="match status" value="1"/>
</dbReference>
<sequence length="141" mass="16339">MMYESPSSRPNAIDDVTASYHRCRASDDFIGTFYKKFLSKSPEVADKFLHTDFTRQKLMLRESLLSMLTYNLGSEDARQELERLAERHSHRGIDIPPRLYDYWLDALCEAIEAHDPEYSPELADSWRAAMQAGIDLIVSKY</sequence>
<dbReference type="GO" id="GO:0020037">
    <property type="term" value="F:heme binding"/>
    <property type="evidence" value="ECO:0007669"/>
    <property type="project" value="InterPro"/>
</dbReference>
<proteinExistence type="inferred from homology"/>
<evidence type="ECO:0000313" key="3">
    <source>
        <dbReference type="EMBL" id="QEG35611.1"/>
    </source>
</evidence>
<dbReference type="InterPro" id="IPR012292">
    <property type="entry name" value="Globin/Proto"/>
</dbReference>
<dbReference type="SUPFAM" id="SSF46458">
    <property type="entry name" value="Globin-like"/>
    <property type="match status" value="1"/>
</dbReference>
<dbReference type="KEGG" id="bgok:Pr1d_29130"/>
<dbReference type="OrthoDB" id="980856at2"/>
<name>A0A5B9QNB1_9BACT</name>
<evidence type="ECO:0000256" key="1">
    <source>
        <dbReference type="RuleBase" id="RU000356"/>
    </source>
</evidence>
<dbReference type="GO" id="GO:0019825">
    <property type="term" value="F:oxygen binding"/>
    <property type="evidence" value="ECO:0007669"/>
    <property type="project" value="InterPro"/>
</dbReference>
<dbReference type="GO" id="GO:0005344">
    <property type="term" value="F:oxygen carrier activity"/>
    <property type="evidence" value="ECO:0007669"/>
    <property type="project" value="UniProtKB-KW"/>
</dbReference>
<dbReference type="InterPro" id="IPR009050">
    <property type="entry name" value="Globin-like_sf"/>
</dbReference>
<keyword evidence="4" id="KW-1185">Reference proteome</keyword>
<evidence type="ECO:0000313" key="4">
    <source>
        <dbReference type="Proteomes" id="UP000323917"/>
    </source>
</evidence>
<dbReference type="EMBL" id="CP042913">
    <property type="protein sequence ID" value="QEG35611.1"/>
    <property type="molecule type" value="Genomic_DNA"/>
</dbReference>
<accession>A0A5B9QNB1</accession>
<reference evidence="3 4" key="1">
    <citation type="submission" date="2019-08" db="EMBL/GenBank/DDBJ databases">
        <title>Deep-cultivation of Planctomycetes and their phenomic and genomic characterization uncovers novel biology.</title>
        <authorList>
            <person name="Wiegand S."/>
            <person name="Jogler M."/>
            <person name="Boedeker C."/>
            <person name="Pinto D."/>
            <person name="Vollmers J."/>
            <person name="Rivas-Marin E."/>
            <person name="Kohn T."/>
            <person name="Peeters S.H."/>
            <person name="Heuer A."/>
            <person name="Rast P."/>
            <person name="Oberbeckmann S."/>
            <person name="Bunk B."/>
            <person name="Jeske O."/>
            <person name="Meyerdierks A."/>
            <person name="Storesund J.E."/>
            <person name="Kallscheuer N."/>
            <person name="Luecker S."/>
            <person name="Lage O.M."/>
            <person name="Pohl T."/>
            <person name="Merkel B.J."/>
            <person name="Hornburger P."/>
            <person name="Mueller R.-W."/>
            <person name="Bruemmer F."/>
            <person name="Labrenz M."/>
            <person name="Spormann A.M."/>
            <person name="Op den Camp H."/>
            <person name="Overmann J."/>
            <person name="Amann R."/>
            <person name="Jetten M.S.M."/>
            <person name="Mascher T."/>
            <person name="Medema M.H."/>
            <person name="Devos D.P."/>
            <person name="Kaster A.-K."/>
            <person name="Ovreas L."/>
            <person name="Rohde M."/>
            <person name="Galperin M.Y."/>
            <person name="Jogler C."/>
        </authorList>
    </citation>
    <scope>NUCLEOTIDE SEQUENCE [LARGE SCALE GENOMIC DNA]</scope>
    <source>
        <strain evidence="3 4">Pr1d</strain>
    </source>
</reference>
<dbReference type="Proteomes" id="UP000323917">
    <property type="component" value="Chromosome"/>
</dbReference>
<dbReference type="InterPro" id="IPR044399">
    <property type="entry name" value="Mb-like_M"/>
</dbReference>
<protein>
    <recommendedName>
        <fullName evidence="2">Globin domain-containing protein</fullName>
    </recommendedName>
</protein>
<dbReference type="Pfam" id="PF00042">
    <property type="entry name" value="Globin"/>
    <property type="match status" value="1"/>
</dbReference>
<dbReference type="AlphaFoldDB" id="A0A5B9QNB1"/>
<dbReference type="CDD" id="cd01040">
    <property type="entry name" value="Mb-like"/>
    <property type="match status" value="1"/>
</dbReference>
<dbReference type="RefSeq" id="WP_148074110.1">
    <property type="nucleotide sequence ID" value="NZ_CP042913.1"/>
</dbReference>
<organism evidence="3 4">
    <name type="scientific">Bythopirellula goksoeyrii</name>
    <dbReference type="NCBI Taxonomy" id="1400387"/>
    <lineage>
        <taxon>Bacteria</taxon>
        <taxon>Pseudomonadati</taxon>
        <taxon>Planctomycetota</taxon>
        <taxon>Planctomycetia</taxon>
        <taxon>Pirellulales</taxon>
        <taxon>Lacipirellulaceae</taxon>
        <taxon>Bythopirellula</taxon>
    </lineage>
</organism>
<dbReference type="InterPro" id="IPR000971">
    <property type="entry name" value="Globin"/>
</dbReference>
<comment type="similarity">
    <text evidence="1">Belongs to the globin family.</text>
</comment>
<keyword evidence="1" id="KW-0349">Heme</keyword>
<keyword evidence="1" id="KW-0479">Metal-binding</keyword>